<dbReference type="EMBL" id="JAHXRI010000006">
    <property type="protein sequence ID" value="MBZ1350344.1"/>
    <property type="molecule type" value="Genomic_DNA"/>
</dbReference>
<sequence length="286" mass="32044">MRQQIDCAVLVLEAHATWMPQTLEVAQAGLARVRLHHLDWEAGQDLEVAEDQLIHLPVHAIAQASVSLRRFDVCLLPVSIDSLGWTRQALAAIPRGPFLPIVGIFRDLKSAAMQDLLELGLADFVRLPLCPDEFRARLLATVARVPRMGSLRESDHPGQAAWLQAIGILPAIEHASVRPTSMPEPPKFMPRRNLGGRPIRTAVQRHATESGQNLNTPSLLAATRSFRDAKAALIERFEKDYLERALERAQGNIAMAARASNKHRRAFWALMRKYEIDAEQYRVEDL</sequence>
<protein>
    <submittedName>
        <fullName evidence="2">Helix-turn-helix domain-containing protein</fullName>
    </submittedName>
</protein>
<comment type="caution">
    <text evidence="2">The sequence shown here is derived from an EMBL/GenBank/DDBJ whole genome shotgun (WGS) entry which is preliminary data.</text>
</comment>
<proteinExistence type="predicted"/>
<dbReference type="GO" id="GO:0043565">
    <property type="term" value="F:sequence-specific DNA binding"/>
    <property type="evidence" value="ECO:0007669"/>
    <property type="project" value="InterPro"/>
</dbReference>
<evidence type="ECO:0000259" key="1">
    <source>
        <dbReference type="Pfam" id="PF02954"/>
    </source>
</evidence>
<keyword evidence="3" id="KW-1185">Reference proteome</keyword>
<evidence type="ECO:0000313" key="2">
    <source>
        <dbReference type="EMBL" id="MBZ1350344.1"/>
    </source>
</evidence>
<dbReference type="InterPro" id="IPR002197">
    <property type="entry name" value="HTH_Fis"/>
</dbReference>
<gene>
    <name evidence="2" type="ORF">KZZ10_06760</name>
</gene>
<dbReference type="RefSeq" id="WP_259660723.1">
    <property type="nucleotide sequence ID" value="NZ_JAHXRI010000006.1"/>
</dbReference>
<name>A0A953T726_9BURK</name>
<evidence type="ECO:0000313" key="3">
    <source>
        <dbReference type="Proteomes" id="UP000739565"/>
    </source>
</evidence>
<dbReference type="Pfam" id="PF02954">
    <property type="entry name" value="HTH_8"/>
    <property type="match status" value="1"/>
</dbReference>
<accession>A0A953T726</accession>
<dbReference type="InterPro" id="IPR009057">
    <property type="entry name" value="Homeodomain-like_sf"/>
</dbReference>
<dbReference type="Gene3D" id="1.10.10.60">
    <property type="entry name" value="Homeodomain-like"/>
    <property type="match status" value="1"/>
</dbReference>
<organism evidence="2 3">
    <name type="scientific">Zwartia hollandica</name>
    <dbReference type="NCBI Taxonomy" id="324606"/>
    <lineage>
        <taxon>Bacteria</taxon>
        <taxon>Pseudomonadati</taxon>
        <taxon>Pseudomonadota</taxon>
        <taxon>Betaproteobacteria</taxon>
        <taxon>Burkholderiales</taxon>
        <taxon>Alcaligenaceae</taxon>
        <taxon>Zwartia</taxon>
    </lineage>
</organism>
<dbReference type="SUPFAM" id="SSF46689">
    <property type="entry name" value="Homeodomain-like"/>
    <property type="match status" value="1"/>
</dbReference>
<reference evidence="2" key="1">
    <citation type="submission" date="2021-07" db="EMBL/GenBank/DDBJ databases">
        <title>New genus and species of the family Alcaligenaceae.</title>
        <authorList>
            <person name="Hahn M.W."/>
        </authorList>
    </citation>
    <scope>NUCLEOTIDE SEQUENCE</scope>
    <source>
        <strain evidence="2">LF4-65</strain>
    </source>
</reference>
<dbReference type="AlphaFoldDB" id="A0A953T726"/>
<dbReference type="Proteomes" id="UP000739565">
    <property type="component" value="Unassembled WGS sequence"/>
</dbReference>
<feature type="domain" description="DNA binding HTH" evidence="1">
    <location>
        <begin position="234"/>
        <end position="274"/>
    </location>
</feature>